<gene>
    <name evidence="2" type="ORF">HID58_022238</name>
</gene>
<proteinExistence type="predicted"/>
<name>A0ABQ8CYP5_BRANA</name>
<organism evidence="2 3">
    <name type="scientific">Brassica napus</name>
    <name type="common">Rape</name>
    <dbReference type="NCBI Taxonomy" id="3708"/>
    <lineage>
        <taxon>Eukaryota</taxon>
        <taxon>Viridiplantae</taxon>
        <taxon>Streptophyta</taxon>
        <taxon>Embryophyta</taxon>
        <taxon>Tracheophyta</taxon>
        <taxon>Spermatophyta</taxon>
        <taxon>Magnoliopsida</taxon>
        <taxon>eudicotyledons</taxon>
        <taxon>Gunneridae</taxon>
        <taxon>Pentapetalae</taxon>
        <taxon>rosids</taxon>
        <taxon>malvids</taxon>
        <taxon>Brassicales</taxon>
        <taxon>Brassicaceae</taxon>
        <taxon>Brassiceae</taxon>
        <taxon>Brassica</taxon>
    </lineage>
</organism>
<evidence type="ECO:0000313" key="2">
    <source>
        <dbReference type="EMBL" id="KAH0922220.1"/>
    </source>
</evidence>
<dbReference type="PANTHER" id="PTHR47265:SF3">
    <property type="entry name" value="FES CLUSTER BIOGENESIS DOMAIN-CONTAINING PROTEIN"/>
    <property type="match status" value="1"/>
</dbReference>
<accession>A0ABQ8CYP5</accession>
<comment type="caution">
    <text evidence="2">The sequence shown here is derived from an EMBL/GenBank/DDBJ whole genome shotgun (WGS) entry which is preliminary data.</text>
</comment>
<evidence type="ECO:0000313" key="3">
    <source>
        <dbReference type="Proteomes" id="UP000824890"/>
    </source>
</evidence>
<dbReference type="EMBL" id="JAGKQM010000006">
    <property type="protein sequence ID" value="KAH0922220.1"/>
    <property type="molecule type" value="Genomic_DNA"/>
</dbReference>
<evidence type="ECO:0000259" key="1">
    <source>
        <dbReference type="Pfam" id="PF01521"/>
    </source>
</evidence>
<feature type="domain" description="Core" evidence="1">
    <location>
        <begin position="78"/>
        <end position="140"/>
    </location>
</feature>
<reference evidence="2 3" key="1">
    <citation type="submission" date="2021-05" db="EMBL/GenBank/DDBJ databases">
        <title>Genome Assembly of Synthetic Allotetraploid Brassica napus Reveals Homoeologous Exchanges between Subgenomes.</title>
        <authorList>
            <person name="Davis J.T."/>
        </authorList>
    </citation>
    <scope>NUCLEOTIDE SEQUENCE [LARGE SCALE GENOMIC DNA]</scope>
    <source>
        <strain evidence="3">cv. Da-Ae</strain>
        <tissue evidence="2">Seedling</tissue>
    </source>
</reference>
<dbReference type="InterPro" id="IPR031108">
    <property type="entry name" value="IscA_plant_cyanobact"/>
</dbReference>
<sequence>MMALAGITTSNPTFLQLRVSTTSLRHVIPRNSISFPRSSYVNLNRRSRLYVRSSSSSAPESCLSFSVASAVEGLKPAISLTESALKHLNKMRTERGEDLCLRIGVKQGGCSGMSYTMDFENRANARPDDSTIEYEGFAIVKFTWRMHSNQSCLWE</sequence>
<dbReference type="InterPro" id="IPR000361">
    <property type="entry name" value="ATAP_core_dom"/>
</dbReference>
<dbReference type="InterPro" id="IPR035903">
    <property type="entry name" value="HesB-like_dom_sf"/>
</dbReference>
<dbReference type="Gene3D" id="2.60.300.12">
    <property type="entry name" value="HesB-like domain"/>
    <property type="match status" value="1"/>
</dbReference>
<dbReference type="SUPFAM" id="SSF89360">
    <property type="entry name" value="HesB-like domain"/>
    <property type="match status" value="1"/>
</dbReference>
<protein>
    <recommendedName>
        <fullName evidence="1">Core domain-containing protein</fullName>
    </recommendedName>
</protein>
<keyword evidence="3" id="KW-1185">Reference proteome</keyword>
<dbReference type="Pfam" id="PF01521">
    <property type="entry name" value="Fe-S_biosyn"/>
    <property type="match status" value="1"/>
</dbReference>
<dbReference type="PANTHER" id="PTHR47265">
    <property type="entry name" value="IRON-SULFUR ASSEMBLY PROTEIN ISCA, CHLOROPLASTIC"/>
    <property type="match status" value="1"/>
</dbReference>
<dbReference type="Proteomes" id="UP000824890">
    <property type="component" value="Unassembled WGS sequence"/>
</dbReference>